<dbReference type="OrthoDB" id="9794645at2"/>
<dbReference type="RefSeq" id="WP_130159688.1">
    <property type="nucleotide sequence ID" value="NZ_SGIS01000036.1"/>
</dbReference>
<dbReference type="InterPro" id="IPR029058">
    <property type="entry name" value="AB_hydrolase_fold"/>
</dbReference>
<protein>
    <submittedName>
        <fullName evidence="2">DUF3089 domain-containing protein</fullName>
    </submittedName>
</protein>
<sequence>MRFRRVIGTISVAAAALLAGGEAYPQVFGAFGVSNDSQPPVTPFDPARTPPAPDYAERSEWVSLPDMRDPADDTPTGVRAIDQRRAKVAVFFLYPTSFTSGEQWNADTRDADLNARVAGTSIRDQASVFNGCCAIYAPRYRQMTLGGYVRWSENSVRATEVAYSDVARAFRQFLVWNRGRPFILAGHSQGSRQGRLLIEREIDGRPAARQMIAAYLIGTWIERDWFRALRTTRPCARADDTGCVVAWSTYAQGRNATAQRILVARQSGFPVEVMSGPHVCINPLDWSTGSETAPARLNKGAWLHGGGALPRPIEPGLVSARCEDGALYISPPGKPFADMVIPVGNYHKVDYNVAYMNLRENAGVRAAAFLRQVRPLPAAVIRLRASQSRHASISWHLSGAVAAFAPSRPQLTLG</sequence>
<evidence type="ECO:0000313" key="3">
    <source>
        <dbReference type="Proteomes" id="UP000292085"/>
    </source>
</evidence>
<feature type="chain" id="PRO_5020947804" evidence="1">
    <location>
        <begin position="26"/>
        <end position="414"/>
    </location>
</feature>
<gene>
    <name evidence="2" type="ORF">EWE75_19025</name>
</gene>
<accession>A0A4Q6XMA5</accession>
<dbReference type="Pfam" id="PF11288">
    <property type="entry name" value="DUF3089"/>
    <property type="match status" value="1"/>
</dbReference>
<keyword evidence="3" id="KW-1185">Reference proteome</keyword>
<dbReference type="Proteomes" id="UP000292085">
    <property type="component" value="Unassembled WGS sequence"/>
</dbReference>
<dbReference type="InterPro" id="IPR021440">
    <property type="entry name" value="DUF3089"/>
</dbReference>
<dbReference type="AlphaFoldDB" id="A0A4Q6XMA5"/>
<dbReference type="SUPFAM" id="SSF53474">
    <property type="entry name" value="alpha/beta-Hydrolases"/>
    <property type="match status" value="1"/>
</dbReference>
<name>A0A4Q6XMA5_9SPHN</name>
<keyword evidence="1" id="KW-0732">Signal</keyword>
<evidence type="ECO:0000256" key="1">
    <source>
        <dbReference type="SAM" id="SignalP"/>
    </source>
</evidence>
<comment type="caution">
    <text evidence="2">The sequence shown here is derived from an EMBL/GenBank/DDBJ whole genome shotgun (WGS) entry which is preliminary data.</text>
</comment>
<organism evidence="2 3">
    <name type="scientific">Sphingomonas populi</name>
    <dbReference type="NCBI Taxonomy" id="2484750"/>
    <lineage>
        <taxon>Bacteria</taxon>
        <taxon>Pseudomonadati</taxon>
        <taxon>Pseudomonadota</taxon>
        <taxon>Alphaproteobacteria</taxon>
        <taxon>Sphingomonadales</taxon>
        <taxon>Sphingomonadaceae</taxon>
        <taxon>Sphingomonas</taxon>
    </lineage>
</organism>
<feature type="signal peptide" evidence="1">
    <location>
        <begin position="1"/>
        <end position="25"/>
    </location>
</feature>
<proteinExistence type="predicted"/>
<dbReference type="EMBL" id="SGIS01000036">
    <property type="protein sequence ID" value="RZF61183.1"/>
    <property type="molecule type" value="Genomic_DNA"/>
</dbReference>
<reference evidence="2 3" key="1">
    <citation type="submission" date="2019-02" db="EMBL/GenBank/DDBJ databases">
        <authorList>
            <person name="Li Y."/>
        </authorList>
    </citation>
    <scope>NUCLEOTIDE SEQUENCE [LARGE SCALE GENOMIC DNA]</scope>
    <source>
        <strain evidence="2 3">3-7</strain>
    </source>
</reference>
<evidence type="ECO:0000313" key="2">
    <source>
        <dbReference type="EMBL" id="RZF61183.1"/>
    </source>
</evidence>